<dbReference type="SMART" id="SM00871">
    <property type="entry name" value="AraC_E_bind"/>
    <property type="match status" value="1"/>
</dbReference>
<dbReference type="AlphaFoldDB" id="A0A5C4LZA4"/>
<evidence type="ECO:0000256" key="1">
    <source>
        <dbReference type="SAM" id="MobiDB-lite"/>
    </source>
</evidence>
<keyword evidence="4" id="KW-1185">Reference proteome</keyword>
<accession>A0A5C4LZA4</accession>
<dbReference type="InterPro" id="IPR011256">
    <property type="entry name" value="Reg_factor_effector_dom_sf"/>
</dbReference>
<dbReference type="OrthoDB" id="64208at2"/>
<dbReference type="RefSeq" id="WP_139098092.1">
    <property type="nucleotide sequence ID" value="NZ_VDFW01000016.1"/>
</dbReference>
<organism evidence="3 4">
    <name type="scientific">Amycolatopsis alkalitolerans</name>
    <dbReference type="NCBI Taxonomy" id="2547244"/>
    <lineage>
        <taxon>Bacteria</taxon>
        <taxon>Bacillati</taxon>
        <taxon>Actinomycetota</taxon>
        <taxon>Actinomycetes</taxon>
        <taxon>Pseudonocardiales</taxon>
        <taxon>Pseudonocardiaceae</taxon>
        <taxon>Amycolatopsis</taxon>
    </lineage>
</organism>
<dbReference type="InterPro" id="IPR010499">
    <property type="entry name" value="AraC_E-bd"/>
</dbReference>
<evidence type="ECO:0000259" key="2">
    <source>
        <dbReference type="SMART" id="SM00871"/>
    </source>
</evidence>
<evidence type="ECO:0000313" key="4">
    <source>
        <dbReference type="Proteomes" id="UP000305546"/>
    </source>
</evidence>
<feature type="domain" description="AraC effector-binding" evidence="2">
    <location>
        <begin position="4"/>
        <end position="154"/>
    </location>
</feature>
<dbReference type="Proteomes" id="UP000305546">
    <property type="component" value="Unassembled WGS sequence"/>
</dbReference>
<comment type="caution">
    <text evidence="3">The sequence shown here is derived from an EMBL/GenBank/DDBJ whole genome shotgun (WGS) entry which is preliminary data.</text>
</comment>
<dbReference type="SUPFAM" id="SSF55136">
    <property type="entry name" value="Probable bacterial effector-binding domain"/>
    <property type="match status" value="1"/>
</dbReference>
<proteinExistence type="predicted"/>
<name>A0A5C4LZA4_9PSEU</name>
<dbReference type="InterPro" id="IPR029442">
    <property type="entry name" value="GyrI-like"/>
</dbReference>
<reference evidence="3 4" key="1">
    <citation type="submission" date="2019-06" db="EMBL/GenBank/DDBJ databases">
        <title>Amycolatopsis alkalitolerans sp. nov., isolated from Gastrodia elata Blume.</title>
        <authorList>
            <person name="Narsing Rao M.P."/>
            <person name="Li W.J."/>
        </authorList>
    </citation>
    <scope>NUCLEOTIDE SEQUENCE [LARGE SCALE GENOMIC DNA]</scope>
    <source>
        <strain evidence="3 4">SYSUP0005</strain>
    </source>
</reference>
<dbReference type="Gene3D" id="3.20.80.10">
    <property type="entry name" value="Regulatory factor, effector binding domain"/>
    <property type="match status" value="1"/>
</dbReference>
<protein>
    <submittedName>
        <fullName evidence="3">GyrI-like domain-containing protein</fullName>
    </submittedName>
</protein>
<gene>
    <name evidence="3" type="ORF">FG385_18950</name>
</gene>
<dbReference type="Pfam" id="PF06445">
    <property type="entry name" value="GyrI-like"/>
    <property type="match status" value="1"/>
</dbReference>
<sequence length="169" mass="17922">MRNYAIHERTLTVQHAAVAEATLTVPEIGPWLGKTYAAVAAVLAGQGIEPAGPPFARYHQLGPERFHVEAGFPVRSPVAPAGEVRPSALPGGTTAVTMHTGPYDAMAPAYSAIETWLRARGAEPAGDPWETYLSDPGRQPDPATWRTEIAQPYADGSGTAAGSGRRPRR</sequence>
<dbReference type="EMBL" id="VDFW01000016">
    <property type="protein sequence ID" value="TNC24138.1"/>
    <property type="molecule type" value="Genomic_DNA"/>
</dbReference>
<feature type="region of interest" description="Disordered" evidence="1">
    <location>
        <begin position="124"/>
        <end position="169"/>
    </location>
</feature>
<evidence type="ECO:0000313" key="3">
    <source>
        <dbReference type="EMBL" id="TNC24138.1"/>
    </source>
</evidence>